<protein>
    <recommendedName>
        <fullName evidence="4">Eukaryotic translation initiation factor 2A</fullName>
    </recommendedName>
</protein>
<dbReference type="PANTHER" id="PTHR16220:SF0">
    <property type="entry name" value="WD REPEAT-CONTAINING PROTEIN WRAP73"/>
    <property type="match status" value="1"/>
</dbReference>
<organism evidence="2 3">
    <name type="scientific">Cladophialophora chaetospira</name>
    <dbReference type="NCBI Taxonomy" id="386627"/>
    <lineage>
        <taxon>Eukaryota</taxon>
        <taxon>Fungi</taxon>
        <taxon>Dikarya</taxon>
        <taxon>Ascomycota</taxon>
        <taxon>Pezizomycotina</taxon>
        <taxon>Eurotiomycetes</taxon>
        <taxon>Chaetothyriomycetidae</taxon>
        <taxon>Chaetothyriales</taxon>
        <taxon>Herpotrichiellaceae</taxon>
        <taxon>Cladophialophora</taxon>
    </lineage>
</organism>
<evidence type="ECO:0008006" key="4">
    <source>
        <dbReference type="Google" id="ProtNLM"/>
    </source>
</evidence>
<dbReference type="EMBL" id="JAPDRK010000001">
    <property type="protein sequence ID" value="KAJ9616439.1"/>
    <property type="molecule type" value="Genomic_DNA"/>
</dbReference>
<dbReference type="Proteomes" id="UP001172673">
    <property type="component" value="Unassembled WGS sequence"/>
</dbReference>
<dbReference type="GO" id="GO:1990810">
    <property type="term" value="P:microtubule anchoring at mitotic spindle pole body"/>
    <property type="evidence" value="ECO:0007669"/>
    <property type="project" value="TreeGrafter"/>
</dbReference>
<feature type="region of interest" description="Disordered" evidence="1">
    <location>
        <begin position="379"/>
        <end position="405"/>
    </location>
</feature>
<feature type="compositionally biased region" description="Polar residues" evidence="1">
    <location>
        <begin position="388"/>
        <end position="399"/>
    </location>
</feature>
<name>A0AA38XNY6_9EURO</name>
<feature type="compositionally biased region" description="Polar residues" evidence="1">
    <location>
        <begin position="583"/>
        <end position="593"/>
    </location>
</feature>
<evidence type="ECO:0000313" key="3">
    <source>
        <dbReference type="Proteomes" id="UP001172673"/>
    </source>
</evidence>
<dbReference type="GO" id="GO:0005815">
    <property type="term" value="C:microtubule organizing center"/>
    <property type="evidence" value="ECO:0007669"/>
    <property type="project" value="TreeGrafter"/>
</dbReference>
<comment type="caution">
    <text evidence="2">The sequence shown here is derived from an EMBL/GenBank/DDBJ whole genome shotgun (WGS) entry which is preliminary data.</text>
</comment>
<dbReference type="PANTHER" id="PTHR16220">
    <property type="entry name" value="WD REPEAT PROTEIN 8-RELATED"/>
    <property type="match status" value="1"/>
</dbReference>
<gene>
    <name evidence="2" type="ORF">H2200_000157</name>
</gene>
<accession>A0AA38XNY6</accession>
<evidence type="ECO:0000313" key="2">
    <source>
        <dbReference type="EMBL" id="KAJ9616439.1"/>
    </source>
</evidence>
<proteinExistence type="predicted"/>
<feature type="compositionally biased region" description="Basic and acidic residues" evidence="1">
    <location>
        <begin position="601"/>
        <end position="619"/>
    </location>
</feature>
<feature type="region of interest" description="Disordered" evidence="1">
    <location>
        <begin position="571"/>
        <end position="628"/>
    </location>
</feature>
<dbReference type="SUPFAM" id="SSF82171">
    <property type="entry name" value="DPP6 N-terminal domain-like"/>
    <property type="match status" value="1"/>
</dbReference>
<keyword evidence="3" id="KW-1185">Reference proteome</keyword>
<reference evidence="2" key="1">
    <citation type="submission" date="2022-10" db="EMBL/GenBank/DDBJ databases">
        <title>Culturing micro-colonial fungi from biological soil crusts in the Mojave desert and describing Neophaeococcomyces mojavensis, and introducing the new genera and species Taxawa tesnikishii.</title>
        <authorList>
            <person name="Kurbessoian T."/>
            <person name="Stajich J.E."/>
        </authorList>
    </citation>
    <scope>NUCLEOTIDE SEQUENCE</scope>
    <source>
        <strain evidence="2">TK_41</strain>
    </source>
</reference>
<dbReference type="GO" id="GO:1990811">
    <property type="term" value="C:MWP complex"/>
    <property type="evidence" value="ECO:0007669"/>
    <property type="project" value="TreeGrafter"/>
</dbReference>
<dbReference type="InterPro" id="IPR052778">
    <property type="entry name" value="Centrosome-WD_assoc"/>
</dbReference>
<sequence length="628" mass="70065">MLIKIDGKATRRPVLSPDGKTLAVIAPDDRIHLIDLAEAAQGRKFVNGLKITKSTRPFIWTCSILRWSPEVVYTCNDQAFEILSSTTSECDFGRSWLLLSDGKRVIAVSTDLRTPKAMSNVDEEGTKSNILADYDLGDHLGKISLLEFVLDHRHALVFSEFGSSAAILNLTRPQRDDIPYLKFSDVRSLAQAPDSRYFALLRRDKAQDKVTVFQLGENNQLSFKSFNCNTSDAQNVTWCPTGQPLIAVWDSPTYGVKVSFFTAQGHALNQLEIGGSVFQWTLDTSTSEQIQNVGLTYFDWKRANRPMNDLGLQLLANDQRQVLVRYQSANSMTSRSRARITHPESIDGSKACVWLESSKPKTDKSTEFLRQAGAFEVEKTLSDDSKSQSRTTSDSQSKTPAGHNQVDLVELNSTHSFVATRLQTSPRMLFLWRSFDTAHPQTVLIFRHAIRQVHFHPILPNVLVIVTNSKNPRIYAWYQPTLPPIAGLIPIDTSISTNFSGAWLPHCIGAGAPHDRKGALTGDGQRCPFLFTSNTAFEAGYLSSQEGRLMFESILQPPAQQLCDSPLDMAGDESTTELVDTPSRPSKQMQEENGNGVIKKARFDVPEDSEARWKEDPIHEQAAYGHAW</sequence>
<evidence type="ECO:0000256" key="1">
    <source>
        <dbReference type="SAM" id="MobiDB-lite"/>
    </source>
</evidence>
<dbReference type="AlphaFoldDB" id="A0AA38XNY6"/>